<organism evidence="2 3">
    <name type="scientific">Grifola frondosa</name>
    <name type="common">Maitake</name>
    <name type="synonym">Polyporus frondosus</name>
    <dbReference type="NCBI Taxonomy" id="5627"/>
    <lineage>
        <taxon>Eukaryota</taxon>
        <taxon>Fungi</taxon>
        <taxon>Dikarya</taxon>
        <taxon>Basidiomycota</taxon>
        <taxon>Agaricomycotina</taxon>
        <taxon>Agaricomycetes</taxon>
        <taxon>Polyporales</taxon>
        <taxon>Grifolaceae</taxon>
        <taxon>Grifola</taxon>
    </lineage>
</organism>
<comment type="caution">
    <text evidence="2">The sequence shown here is derived from an EMBL/GenBank/DDBJ whole genome shotgun (WGS) entry which is preliminary data.</text>
</comment>
<reference evidence="2 3" key="1">
    <citation type="submission" date="2016-03" db="EMBL/GenBank/DDBJ databases">
        <title>Whole genome sequencing of Grifola frondosa 9006-11.</title>
        <authorList>
            <person name="Min B."/>
            <person name="Park H."/>
            <person name="Kim J.-G."/>
            <person name="Cho H."/>
            <person name="Oh Y.-L."/>
            <person name="Kong W.-S."/>
            <person name="Choi I.-G."/>
        </authorList>
    </citation>
    <scope>NUCLEOTIDE SEQUENCE [LARGE SCALE GENOMIC DNA]</scope>
    <source>
        <strain evidence="2 3">9006-11</strain>
    </source>
</reference>
<dbReference type="OrthoDB" id="2758168at2759"/>
<protein>
    <submittedName>
        <fullName evidence="2">Uncharacterized protein</fullName>
    </submittedName>
</protein>
<evidence type="ECO:0000313" key="2">
    <source>
        <dbReference type="EMBL" id="OBZ74997.1"/>
    </source>
</evidence>
<gene>
    <name evidence="2" type="ORF">A0H81_05067</name>
</gene>
<sequence>MRILRCLQHLHLPHKAEGLFATYSSSLVNPTWNRRQFWVQCPRYYVAVSNRSVDAPQRQGSADTESQEQTSHLAGTHIDHDIGTLDPRRLSALDYVDLSDIHSVKIGDTSAATLIYGEMYEMSMKLLMELMEAVQMPDGSPTSFASGTDLLLPSGLPWEAPIVVLGNASIVSYAKLRQMLLRDDLVAQPLLDKCTELGIQEDDSVTLMHSLGQPFHMGFTRRSATFWLVGEDGLSVHPVIFKYLFKGMSERRCPYSGSALCCFERSTLPQHAGTRTAVLRIVKIVRPPVPHQTFMGKLPREGELHQRYDRVWSFNVDHPPQWALGNNLGMLFEREEQRVLLFSDANIIACISDPGGGVLGGFSKRSEANDVDDKTRASSWSHRSVLSVPTAVDAVARMRSDGWWRGSDTAAGRRAGAARRICPRRAMALRVSFLVSPSLFTRPPDVYEILSPPVRFGAGACWCREV</sequence>
<feature type="region of interest" description="Disordered" evidence="1">
    <location>
        <begin position="55"/>
        <end position="80"/>
    </location>
</feature>
<proteinExistence type="predicted"/>
<name>A0A1C7MEF3_GRIFR</name>
<evidence type="ECO:0000313" key="3">
    <source>
        <dbReference type="Proteomes" id="UP000092993"/>
    </source>
</evidence>
<keyword evidence="3" id="KW-1185">Reference proteome</keyword>
<dbReference type="AlphaFoldDB" id="A0A1C7MEF3"/>
<dbReference type="EMBL" id="LUGG01000005">
    <property type="protein sequence ID" value="OBZ74997.1"/>
    <property type="molecule type" value="Genomic_DNA"/>
</dbReference>
<dbReference type="Proteomes" id="UP000092993">
    <property type="component" value="Unassembled WGS sequence"/>
</dbReference>
<accession>A0A1C7MEF3</accession>
<evidence type="ECO:0000256" key="1">
    <source>
        <dbReference type="SAM" id="MobiDB-lite"/>
    </source>
</evidence>
<feature type="compositionally biased region" description="Polar residues" evidence="1">
    <location>
        <begin position="58"/>
        <end position="73"/>
    </location>
</feature>